<keyword evidence="2" id="KW-1185">Reference proteome</keyword>
<proteinExistence type="predicted"/>
<name>A0ABQ3HQJ0_9SPHI</name>
<comment type="caution">
    <text evidence="1">The sequence shown here is derived from an EMBL/GenBank/DDBJ whole genome shotgun (WGS) entry which is preliminary data.</text>
</comment>
<protein>
    <submittedName>
        <fullName evidence="1">Uncharacterized protein</fullName>
    </submittedName>
</protein>
<organism evidence="1 2">
    <name type="scientific">Sphingobacterium griseoflavum</name>
    <dbReference type="NCBI Taxonomy" id="1474952"/>
    <lineage>
        <taxon>Bacteria</taxon>
        <taxon>Pseudomonadati</taxon>
        <taxon>Bacteroidota</taxon>
        <taxon>Sphingobacteriia</taxon>
        <taxon>Sphingobacteriales</taxon>
        <taxon>Sphingobacteriaceae</taxon>
        <taxon>Sphingobacterium</taxon>
    </lineage>
</organism>
<dbReference type="EMBL" id="BNAF01000002">
    <property type="protein sequence ID" value="GHE23545.1"/>
    <property type="molecule type" value="Genomic_DNA"/>
</dbReference>
<reference evidence="2" key="1">
    <citation type="journal article" date="2019" name="Int. J. Syst. Evol. Microbiol.">
        <title>The Global Catalogue of Microorganisms (GCM) 10K type strain sequencing project: providing services to taxonomists for standard genome sequencing and annotation.</title>
        <authorList>
            <consortium name="The Broad Institute Genomics Platform"/>
            <consortium name="The Broad Institute Genome Sequencing Center for Infectious Disease"/>
            <person name="Wu L."/>
            <person name="Ma J."/>
        </authorList>
    </citation>
    <scope>NUCLEOTIDE SEQUENCE [LARGE SCALE GENOMIC DNA]</scope>
    <source>
        <strain evidence="2">CGMCC 1.12966</strain>
    </source>
</reference>
<sequence length="57" mass="6630">MYAKKFFFEHFARMIVYSLQSDQSATAGGLTSSEKSFCNTGFNENNELWNLHCRKDE</sequence>
<evidence type="ECO:0000313" key="2">
    <source>
        <dbReference type="Proteomes" id="UP000620550"/>
    </source>
</evidence>
<dbReference type="Proteomes" id="UP000620550">
    <property type="component" value="Unassembled WGS sequence"/>
</dbReference>
<evidence type="ECO:0000313" key="1">
    <source>
        <dbReference type="EMBL" id="GHE23545.1"/>
    </source>
</evidence>
<gene>
    <name evidence="1" type="ORF">GCM10017764_05130</name>
</gene>
<accession>A0ABQ3HQJ0</accession>